<evidence type="ECO:0000313" key="3">
    <source>
        <dbReference type="EMBL" id="SFQ21209.1"/>
    </source>
</evidence>
<name>A0A1I5WNC3_HYMAR</name>
<proteinExistence type="predicted"/>
<dbReference type="AlphaFoldDB" id="A0A1I5WNC3"/>
<evidence type="ECO:0000313" key="4">
    <source>
        <dbReference type="Proteomes" id="UP000199029"/>
    </source>
</evidence>
<feature type="compositionally biased region" description="Polar residues" evidence="1">
    <location>
        <begin position="82"/>
        <end position="91"/>
    </location>
</feature>
<evidence type="ECO:0000256" key="1">
    <source>
        <dbReference type="SAM" id="MobiDB-lite"/>
    </source>
</evidence>
<feature type="compositionally biased region" description="Low complexity" evidence="1">
    <location>
        <begin position="39"/>
        <end position="49"/>
    </location>
</feature>
<evidence type="ECO:0000256" key="2">
    <source>
        <dbReference type="SAM" id="SignalP"/>
    </source>
</evidence>
<gene>
    <name evidence="3" type="ORF">SAMN04515668_1406</name>
</gene>
<feature type="region of interest" description="Disordered" evidence="1">
    <location>
        <begin position="21"/>
        <end position="225"/>
    </location>
</feature>
<feature type="chain" id="PRO_5011751174" evidence="2">
    <location>
        <begin position="21"/>
        <end position="225"/>
    </location>
</feature>
<feature type="compositionally biased region" description="Low complexity" evidence="1">
    <location>
        <begin position="181"/>
        <end position="225"/>
    </location>
</feature>
<organism evidence="3 4">
    <name type="scientific">Hymenobacter arizonensis</name>
    <name type="common">Siccationidurans arizonensis</name>
    <dbReference type="NCBI Taxonomy" id="1227077"/>
    <lineage>
        <taxon>Bacteria</taxon>
        <taxon>Pseudomonadati</taxon>
        <taxon>Bacteroidota</taxon>
        <taxon>Cytophagia</taxon>
        <taxon>Cytophagales</taxon>
        <taxon>Hymenobacteraceae</taxon>
        <taxon>Hymenobacter</taxon>
    </lineage>
</organism>
<sequence length="225" mass="22117">MKRTLLSLFFTVAVATGASAQAGWGSDDSWGAPKKSSTKKTTTTKAATSGQTRAPGNQATPQNDGRTVSPYPSAPAQPDVNPGNTASTPPDNSFVPGPTSGGNGNGGNDRAGMSAAPGTPVMLQSGRSVMANDAAAARERRQNRMNKINRPAVAPTQVTGGDMTGASQATSGANGAVAPRTGATGADAMTAPAAAPSATAPASGTTNKTAPAKTKAKAPAAPSGW</sequence>
<keyword evidence="4" id="KW-1185">Reference proteome</keyword>
<reference evidence="4" key="1">
    <citation type="submission" date="2016-10" db="EMBL/GenBank/DDBJ databases">
        <authorList>
            <person name="Varghese N."/>
            <person name="Submissions S."/>
        </authorList>
    </citation>
    <scope>NUCLEOTIDE SEQUENCE [LARGE SCALE GENOMIC DNA]</scope>
    <source>
        <strain evidence="4">OR362-8,ATCC BAA-1266,JCM 13504</strain>
    </source>
</reference>
<dbReference type="Proteomes" id="UP000199029">
    <property type="component" value="Unassembled WGS sequence"/>
</dbReference>
<feature type="compositionally biased region" description="Gly residues" evidence="1">
    <location>
        <begin position="99"/>
        <end position="109"/>
    </location>
</feature>
<dbReference type="STRING" id="1227077.SAMN04515668_1406"/>
<feature type="signal peptide" evidence="2">
    <location>
        <begin position="1"/>
        <end position="20"/>
    </location>
</feature>
<dbReference type="RefSeq" id="WP_092670503.1">
    <property type="nucleotide sequence ID" value="NZ_FOXS01000002.1"/>
</dbReference>
<protein>
    <submittedName>
        <fullName evidence="3">Uncharacterized protein</fullName>
    </submittedName>
</protein>
<dbReference type="EMBL" id="FOXS01000002">
    <property type="protein sequence ID" value="SFQ21209.1"/>
    <property type="molecule type" value="Genomic_DNA"/>
</dbReference>
<dbReference type="OrthoDB" id="9849973at2"/>
<keyword evidence="2" id="KW-0732">Signal</keyword>
<feature type="compositionally biased region" description="Polar residues" evidence="1">
    <location>
        <begin position="50"/>
        <end position="66"/>
    </location>
</feature>
<accession>A0A1I5WNC3</accession>